<feature type="compositionally biased region" description="Basic and acidic residues" evidence="5">
    <location>
        <begin position="238"/>
        <end position="247"/>
    </location>
</feature>
<protein>
    <submittedName>
        <fullName evidence="6">Nucleolar protein NOP52 variant</fullName>
    </submittedName>
</protein>
<keyword evidence="7" id="KW-1185">Reference proteome</keyword>
<evidence type="ECO:0000256" key="5">
    <source>
        <dbReference type="SAM" id="MobiDB-lite"/>
    </source>
</evidence>
<evidence type="ECO:0000256" key="2">
    <source>
        <dbReference type="ARBA" id="ARBA00006374"/>
    </source>
</evidence>
<reference evidence="6" key="1">
    <citation type="journal article" date="2020" name="Stud. Mycol.">
        <title>101 Dothideomycetes genomes: a test case for predicting lifestyles and emergence of pathogens.</title>
        <authorList>
            <person name="Haridas S."/>
            <person name="Albert R."/>
            <person name="Binder M."/>
            <person name="Bloem J."/>
            <person name="Labutti K."/>
            <person name="Salamov A."/>
            <person name="Andreopoulos B."/>
            <person name="Baker S."/>
            <person name="Barry K."/>
            <person name="Bills G."/>
            <person name="Bluhm B."/>
            <person name="Cannon C."/>
            <person name="Castanera R."/>
            <person name="Culley D."/>
            <person name="Daum C."/>
            <person name="Ezra D."/>
            <person name="Gonzalez J."/>
            <person name="Henrissat B."/>
            <person name="Kuo A."/>
            <person name="Liang C."/>
            <person name="Lipzen A."/>
            <person name="Lutzoni F."/>
            <person name="Magnuson J."/>
            <person name="Mondo S."/>
            <person name="Nolan M."/>
            <person name="Ohm R."/>
            <person name="Pangilinan J."/>
            <person name="Park H.-J."/>
            <person name="Ramirez L."/>
            <person name="Alfaro M."/>
            <person name="Sun H."/>
            <person name="Tritt A."/>
            <person name="Yoshinaga Y."/>
            <person name="Zwiers L.-H."/>
            <person name="Turgeon B."/>
            <person name="Goodwin S."/>
            <person name="Spatafora J."/>
            <person name="Crous P."/>
            <person name="Grigoriev I."/>
        </authorList>
    </citation>
    <scope>NUCLEOTIDE SEQUENCE</scope>
    <source>
        <strain evidence="6">Tuck. ex Michener</strain>
    </source>
</reference>
<dbReference type="Proteomes" id="UP000800092">
    <property type="component" value="Unassembled WGS sequence"/>
</dbReference>
<comment type="similarity">
    <text evidence="2">Belongs to the RRP1 family.</text>
</comment>
<dbReference type="PANTHER" id="PTHR13026">
    <property type="entry name" value="NNP-1 PROTEIN NOVEL NUCLEAR PROTEIN 1 NOP52"/>
    <property type="match status" value="1"/>
</dbReference>
<feature type="compositionally biased region" description="Acidic residues" evidence="5">
    <location>
        <begin position="253"/>
        <end position="263"/>
    </location>
</feature>
<accession>A0A6A6H552</accession>
<dbReference type="InterPro" id="IPR010301">
    <property type="entry name" value="RRP1"/>
</dbReference>
<evidence type="ECO:0000256" key="4">
    <source>
        <dbReference type="ARBA" id="ARBA00023242"/>
    </source>
</evidence>
<keyword evidence="3" id="KW-0698">rRNA processing</keyword>
<evidence type="ECO:0000313" key="6">
    <source>
        <dbReference type="EMBL" id="KAF2233145.1"/>
    </source>
</evidence>
<keyword evidence="4" id="KW-0539">Nucleus</keyword>
<dbReference type="GO" id="GO:0006364">
    <property type="term" value="P:rRNA processing"/>
    <property type="evidence" value="ECO:0007669"/>
    <property type="project" value="UniProtKB-KW"/>
</dbReference>
<organism evidence="6 7">
    <name type="scientific">Viridothelium virens</name>
    <name type="common">Speckled blister lichen</name>
    <name type="synonym">Trypethelium virens</name>
    <dbReference type="NCBI Taxonomy" id="1048519"/>
    <lineage>
        <taxon>Eukaryota</taxon>
        <taxon>Fungi</taxon>
        <taxon>Dikarya</taxon>
        <taxon>Ascomycota</taxon>
        <taxon>Pezizomycotina</taxon>
        <taxon>Dothideomycetes</taxon>
        <taxon>Dothideomycetes incertae sedis</taxon>
        <taxon>Trypetheliales</taxon>
        <taxon>Trypetheliaceae</taxon>
        <taxon>Viridothelium</taxon>
    </lineage>
</organism>
<gene>
    <name evidence="6" type="ORF">EV356DRAFT_548314</name>
</gene>
<feature type="region of interest" description="Disordered" evidence="5">
    <location>
        <begin position="229"/>
        <end position="263"/>
    </location>
</feature>
<evidence type="ECO:0000256" key="1">
    <source>
        <dbReference type="ARBA" id="ARBA00004123"/>
    </source>
</evidence>
<dbReference type="GO" id="GO:0030688">
    <property type="term" value="C:preribosome, small subunit precursor"/>
    <property type="evidence" value="ECO:0007669"/>
    <property type="project" value="InterPro"/>
</dbReference>
<dbReference type="OrthoDB" id="2019504at2759"/>
<dbReference type="Pfam" id="PF05997">
    <property type="entry name" value="Nop52"/>
    <property type="match status" value="1"/>
</dbReference>
<name>A0A6A6H552_VIRVR</name>
<dbReference type="EMBL" id="ML991809">
    <property type="protein sequence ID" value="KAF2233145.1"/>
    <property type="molecule type" value="Genomic_DNA"/>
</dbReference>
<evidence type="ECO:0000313" key="7">
    <source>
        <dbReference type="Proteomes" id="UP000800092"/>
    </source>
</evidence>
<proteinExistence type="inferred from homology"/>
<dbReference type="PANTHER" id="PTHR13026:SF0">
    <property type="entry name" value="RIBOSOMAL RNA PROCESSING 1B"/>
    <property type="match status" value="1"/>
</dbReference>
<dbReference type="GO" id="GO:0005634">
    <property type="term" value="C:nucleus"/>
    <property type="evidence" value="ECO:0007669"/>
    <property type="project" value="UniProtKB-SubCell"/>
</dbReference>
<evidence type="ECO:0000256" key="3">
    <source>
        <dbReference type="ARBA" id="ARBA00022552"/>
    </source>
</evidence>
<dbReference type="AlphaFoldDB" id="A0A6A6H552"/>
<comment type="subcellular location">
    <subcellularLocation>
        <location evidence="1">Nucleus</location>
    </subcellularLocation>
</comment>
<sequence>MAADAPNNPFVKQLASSDKDKRDAALESLRTYISKRINFDELELLKLWKGLFFCMWMSDKPKPQQQLARDLAELVQILPPQNVVPFMHAFWKTMAREWVGIDALRSKIFLHRMNKFLYLIRQYFLAALSFFAKRDWRDRDLLGEYLEVLATIPLNPTSGKIPNGLRYHVLDIYVDEMDKVDAKRERMLPIEDLLGPVKELGVQSPTKAIREAVKDTLRDERLAIWRGKAGSPGEMQDDIQRDYDHAKGVLNDDGTDEWSGIEE</sequence>